<dbReference type="GeneID" id="106813432"/>
<dbReference type="RefSeq" id="XP_014673049.1">
    <property type="nucleotide sequence ID" value="XM_014817563.1"/>
</dbReference>
<feature type="domain" description="PLOD1-3-like GT" evidence="1">
    <location>
        <begin position="55"/>
        <end position="203"/>
    </location>
</feature>
<evidence type="ECO:0000313" key="2">
    <source>
        <dbReference type="Proteomes" id="UP000695022"/>
    </source>
</evidence>
<name>A0ABM1ELH8_PRICU</name>
<gene>
    <name evidence="3" type="primary">LOC106813432</name>
</gene>
<sequence length="336" mass="38489">MIQRPTTIDVVVVGVSVAAYLRSHLSHLCGDELRYSFEHRHVHGVINNLKFYSRSTATSCTFQARAVAVTQCSQPKKYPEVQSGKHYLCSGGIIGYGADIYAVLTHKVVADGDDDQLYYTNIYLDAELRDKFKIKLDHKSEIFQNLNGARDDVKLMFEEGLPYVENTAYSTRPIVLHGNGLSKMYLLFLTNYVPGMWTVNRGCSWCDDDLIRLNDREESAYPLVTVALFIEKPTPFMEEHLQLFTSQFYPKKRIDLFIHSATRYHAQHIDTFLTEFKDQYRSIHHISANKSVTEWVARNAGISHCVEKGCEFYFVVDSEAQLVNPRAIQLLVEQNL</sequence>
<evidence type="ECO:0000313" key="3">
    <source>
        <dbReference type="RefSeq" id="XP_014673049.1"/>
    </source>
</evidence>
<proteinExistence type="predicted"/>
<reference evidence="3" key="1">
    <citation type="submission" date="2025-08" db="UniProtKB">
        <authorList>
            <consortium name="RefSeq"/>
        </authorList>
    </citation>
    <scope>IDENTIFICATION</scope>
</reference>
<organism evidence="2 3">
    <name type="scientific">Priapulus caudatus</name>
    <name type="common">Priapulid worm</name>
    <dbReference type="NCBI Taxonomy" id="37621"/>
    <lineage>
        <taxon>Eukaryota</taxon>
        <taxon>Metazoa</taxon>
        <taxon>Ecdysozoa</taxon>
        <taxon>Scalidophora</taxon>
        <taxon>Priapulida</taxon>
        <taxon>Priapulimorpha</taxon>
        <taxon>Priapulimorphida</taxon>
        <taxon>Priapulidae</taxon>
        <taxon>Priapulus</taxon>
    </lineage>
</organism>
<dbReference type="PANTHER" id="PTHR10730:SF45">
    <property type="entry name" value="PROCOLLAGEN-LYSINE,2-OXOGLUTARATE 5-DIOXYGENASE"/>
    <property type="match status" value="1"/>
</dbReference>
<dbReference type="Proteomes" id="UP000695022">
    <property type="component" value="Unplaced"/>
</dbReference>
<dbReference type="InterPro" id="IPR057589">
    <property type="entry name" value="GT_PLOD"/>
</dbReference>
<accession>A0ABM1ELH8</accession>
<evidence type="ECO:0000259" key="1">
    <source>
        <dbReference type="Pfam" id="PF25342"/>
    </source>
</evidence>
<dbReference type="PANTHER" id="PTHR10730">
    <property type="entry name" value="PROCOLLAGEN-LYSINE,2-OXOGLUTARATE 5-DIOXYGENASE/GLYCOSYLTRANSFERASE 25 FAMILY MEMBER"/>
    <property type="match status" value="1"/>
</dbReference>
<protein>
    <submittedName>
        <fullName evidence="3">Procollagen-lysine,2-oxoglutarate 5-dioxygenase 1-like</fullName>
    </submittedName>
</protein>
<dbReference type="InterPro" id="IPR050757">
    <property type="entry name" value="Collagen_mod_GT25"/>
</dbReference>
<dbReference type="Pfam" id="PF25342">
    <property type="entry name" value="GT_PLOD"/>
    <property type="match status" value="1"/>
</dbReference>
<keyword evidence="2" id="KW-1185">Reference proteome</keyword>